<dbReference type="RefSeq" id="YP_007006481.1">
    <property type="nucleotide sequence ID" value="NC_019519.1"/>
</dbReference>
<evidence type="ECO:0000313" key="1">
    <source>
        <dbReference type="EMBL" id="AFH19723.1"/>
    </source>
</evidence>
<name>J7FAQ5_9CAUD</name>
<accession>J7FAQ5</accession>
<dbReference type="GeneID" id="14011978"/>
<evidence type="ECO:0000313" key="2">
    <source>
        <dbReference type="Proteomes" id="UP000003754"/>
    </source>
</evidence>
<dbReference type="Proteomes" id="UP000003754">
    <property type="component" value="Segment"/>
</dbReference>
<reference evidence="1 2" key="1">
    <citation type="submission" date="2011-12" db="EMBL/GenBank/DDBJ databases">
        <title>The genome sequence of the flagella-specific Agrobacterium bacteriophage 7-7-1.</title>
        <authorList>
            <person name="Schmitt R."/>
            <person name="Van den Bossche A."/>
            <person name="Lavigne R."/>
            <person name="Kropinski A.M."/>
        </authorList>
    </citation>
    <scope>NUCLEOTIDE SEQUENCE [LARGE SCALE GENOMIC DNA]</scope>
</reference>
<proteinExistence type="predicted"/>
<keyword evidence="2" id="KW-1185">Reference proteome</keyword>
<protein>
    <submittedName>
        <fullName evidence="1">Uncharacterized protein</fullName>
    </submittedName>
</protein>
<dbReference type="EMBL" id="JQ312117">
    <property type="protein sequence ID" value="AFH19723.1"/>
    <property type="molecule type" value="Genomic_DNA"/>
</dbReference>
<sequence length="86" mass="9696">MKNMKTKPRKVMSADERKEYILENGARLADVIGLDNVTAKLVSQVCPVNTSVMTIRHYFNNQRILQNAIAKSSYASRDVKAQAQRA</sequence>
<dbReference type="KEGG" id="vg:14011978"/>
<gene>
    <name evidence="1" type="ORF">7-7-1_00025</name>
</gene>
<organism evidence="1 2">
    <name type="scientific">Agrobacterium phage 7-7-1</name>
    <dbReference type="NCBI Taxonomy" id="1161931"/>
    <lineage>
        <taxon>Viruses</taxon>
        <taxon>Duplodnaviria</taxon>
        <taxon>Heunggongvirae</taxon>
        <taxon>Uroviricota</taxon>
        <taxon>Caudoviricetes</taxon>
        <taxon>Schmittlotzvirus</taxon>
        <taxon>Schmittlotzvirus sv771</taxon>
    </lineage>
</organism>